<dbReference type="CDD" id="cd00077">
    <property type="entry name" value="HDc"/>
    <property type="match status" value="1"/>
</dbReference>
<dbReference type="Gene3D" id="1.10.472.50">
    <property type="entry name" value="HD-domain/PDEase-like"/>
    <property type="match status" value="1"/>
</dbReference>
<feature type="domain" description="HD" evidence="1">
    <location>
        <begin position="25"/>
        <end position="126"/>
    </location>
</feature>
<dbReference type="GO" id="GO:0016787">
    <property type="term" value="F:hydrolase activity"/>
    <property type="evidence" value="ECO:0007669"/>
    <property type="project" value="UniProtKB-KW"/>
</dbReference>
<dbReference type="Gene3D" id="1.20.58.1910">
    <property type="match status" value="1"/>
</dbReference>
<dbReference type="AlphaFoldDB" id="A0A0S6U2M4"/>
<evidence type="ECO:0000313" key="2">
    <source>
        <dbReference type="EMBL" id="GAE01064.1"/>
    </source>
</evidence>
<evidence type="ECO:0000259" key="1">
    <source>
        <dbReference type="PROSITE" id="PS51831"/>
    </source>
</evidence>
<dbReference type="PROSITE" id="PS51831">
    <property type="entry name" value="HD"/>
    <property type="match status" value="1"/>
</dbReference>
<dbReference type="RefSeq" id="WP_030033537.1">
    <property type="nucleotide sequence ID" value="NZ_DF384213.1"/>
</dbReference>
<organism evidence="2">
    <name type="scientific">Clostridium botulinum B str. Osaka05</name>
    <dbReference type="NCBI Taxonomy" id="1407017"/>
    <lineage>
        <taxon>Bacteria</taxon>
        <taxon>Bacillati</taxon>
        <taxon>Bacillota</taxon>
        <taxon>Clostridia</taxon>
        <taxon>Eubacteriales</taxon>
        <taxon>Clostridiaceae</taxon>
        <taxon>Clostridium</taxon>
    </lineage>
</organism>
<sequence length="214" mass="24621">MNEDLLEKTLLYIKERFENDYSGHDYYHSIRVYKLATSICKEENGDLEIVQLASLLHDVDDYKLFGRNVGDYSNAETFLKDNKISDTKIKVICDIIFSISFKGTGTQVAQSKEGKIVQDADRLDAIGAIGIARTFAYGGSKDRALHIPNEIPRDNMNFEEYSTSNGTTINHFYEKLLRLKYLMNTDTAKKIAESRHKYMEDFLTEFLNEWDGII</sequence>
<protein>
    <submittedName>
        <fullName evidence="2">Metal-dependent phosphohydrolase</fullName>
    </submittedName>
</protein>
<dbReference type="HOGENOM" id="CLU_036524_2_2_9"/>
<gene>
    <name evidence="2" type="ORF">CBO05C_0754</name>
</gene>
<dbReference type="PANTHER" id="PTHR33594">
    <property type="entry name" value="SUPERFAMILY HYDROLASE, PUTATIVE (AFU_ORTHOLOGUE AFUA_1G03035)-RELATED"/>
    <property type="match status" value="1"/>
</dbReference>
<dbReference type="InterPro" id="IPR006674">
    <property type="entry name" value="HD_domain"/>
</dbReference>
<dbReference type="EMBL" id="DF384213">
    <property type="protein sequence ID" value="GAE01064.1"/>
    <property type="molecule type" value="Genomic_DNA"/>
</dbReference>
<proteinExistence type="predicted"/>
<dbReference type="PANTHER" id="PTHR33594:SF1">
    <property type="entry name" value="HD_PDEASE DOMAIN-CONTAINING PROTEIN"/>
    <property type="match status" value="1"/>
</dbReference>
<reference evidence="2" key="1">
    <citation type="submission" date="2013-10" db="EMBL/GenBank/DDBJ databases">
        <title>Draft genome sequence of Clostridium botulinum type B strain Osaka05.</title>
        <authorList>
            <person name="Sakaguchi Y."/>
            <person name="Hosomi K."/>
            <person name="Uchiyama J."/>
            <person name="Ogura Y."/>
            <person name="Sakaguchi M."/>
            <person name="Kohda T."/>
            <person name="Mukamoto M."/>
            <person name="Misawa N."/>
            <person name="Matsuzaki S."/>
            <person name="Hayashi T."/>
            <person name="Kozaki S."/>
        </authorList>
    </citation>
    <scope>NUCLEOTIDE SEQUENCE</scope>
    <source>
        <strain evidence="2">Osaka05</strain>
    </source>
</reference>
<dbReference type="SMART" id="SM00471">
    <property type="entry name" value="HDc"/>
    <property type="match status" value="1"/>
</dbReference>
<accession>A0A0S6U2M4</accession>
<name>A0A0S6U2M4_CLOBO</name>
<dbReference type="Pfam" id="PF01966">
    <property type="entry name" value="HD"/>
    <property type="match status" value="1"/>
</dbReference>
<dbReference type="InterPro" id="IPR003607">
    <property type="entry name" value="HD/PDEase_dom"/>
</dbReference>
<keyword evidence="2" id="KW-0378">Hydrolase</keyword>
<dbReference type="SUPFAM" id="SSF109604">
    <property type="entry name" value="HD-domain/PDEase-like"/>
    <property type="match status" value="1"/>
</dbReference>
<dbReference type="Proteomes" id="UP000054164">
    <property type="component" value="Unassembled WGS sequence"/>
</dbReference>